<proteinExistence type="predicted"/>
<gene>
    <name evidence="2" type="ORF">FDG2_2063</name>
</gene>
<feature type="chain" id="PRO_5038508353" description="Secreted protein" evidence="1">
    <location>
        <begin position="20"/>
        <end position="66"/>
    </location>
</feature>
<dbReference type="EMBL" id="FLUV01000865">
    <property type="protein sequence ID" value="SBW21618.1"/>
    <property type="molecule type" value="Genomic_DNA"/>
</dbReference>
<evidence type="ECO:0008006" key="4">
    <source>
        <dbReference type="Google" id="ProtNLM"/>
    </source>
</evidence>
<name>A0A1C3NWW5_9ACTN</name>
<keyword evidence="1" id="KW-0732">Signal</keyword>
<keyword evidence="3" id="KW-1185">Reference proteome</keyword>
<dbReference type="AlphaFoldDB" id="A0A1C3NWW5"/>
<dbReference type="Proteomes" id="UP000199013">
    <property type="component" value="Unassembled WGS sequence"/>
</dbReference>
<evidence type="ECO:0000313" key="2">
    <source>
        <dbReference type="EMBL" id="SBW21618.1"/>
    </source>
</evidence>
<evidence type="ECO:0000313" key="3">
    <source>
        <dbReference type="Proteomes" id="UP000199013"/>
    </source>
</evidence>
<accession>A0A1C3NWW5</accession>
<organism evidence="2 3">
    <name type="scientific">Candidatus Protofrankia californiensis</name>
    <dbReference type="NCBI Taxonomy" id="1839754"/>
    <lineage>
        <taxon>Bacteria</taxon>
        <taxon>Bacillati</taxon>
        <taxon>Actinomycetota</taxon>
        <taxon>Actinomycetes</taxon>
        <taxon>Frankiales</taxon>
        <taxon>Frankiaceae</taxon>
        <taxon>Protofrankia</taxon>
    </lineage>
</organism>
<protein>
    <recommendedName>
        <fullName evidence="4">Secreted protein</fullName>
    </recommendedName>
</protein>
<reference evidence="3" key="1">
    <citation type="submission" date="2016-02" db="EMBL/GenBank/DDBJ databases">
        <authorList>
            <person name="Wibberg D."/>
        </authorList>
    </citation>
    <scope>NUCLEOTIDE SEQUENCE [LARGE SCALE GENOMIC DNA]</scope>
</reference>
<sequence>MSICACAYFFRGSSSSARSGTDNGCSSASLSSFAFFIQFPNVASLILRLFATSDTDRPESSTSLTD</sequence>
<feature type="signal peptide" evidence="1">
    <location>
        <begin position="1"/>
        <end position="19"/>
    </location>
</feature>
<evidence type="ECO:0000256" key="1">
    <source>
        <dbReference type="SAM" id="SignalP"/>
    </source>
</evidence>